<name>A0A9X2LN50_9ACTN</name>
<evidence type="ECO:0000313" key="2">
    <source>
        <dbReference type="Proteomes" id="UP001142374"/>
    </source>
</evidence>
<proteinExistence type="predicted"/>
<accession>A0A9X2LN50</accession>
<evidence type="ECO:0000313" key="1">
    <source>
        <dbReference type="EMBL" id="MCQ8774394.1"/>
    </source>
</evidence>
<comment type="caution">
    <text evidence="1">The sequence shown here is derived from an EMBL/GenBank/DDBJ whole genome shotgun (WGS) entry which is preliminary data.</text>
</comment>
<organism evidence="1 2">
    <name type="scientific">Streptomyces telluris</name>
    <dbReference type="NCBI Taxonomy" id="2720021"/>
    <lineage>
        <taxon>Bacteria</taxon>
        <taxon>Bacillati</taxon>
        <taxon>Actinomycetota</taxon>
        <taxon>Actinomycetes</taxon>
        <taxon>Kitasatosporales</taxon>
        <taxon>Streptomycetaceae</taxon>
        <taxon>Streptomyces</taxon>
    </lineage>
</organism>
<gene>
    <name evidence="1" type="ORF">NQU55_32225</name>
</gene>
<keyword evidence="2" id="KW-1185">Reference proteome</keyword>
<reference evidence="1" key="1">
    <citation type="submission" date="2022-06" db="EMBL/GenBank/DDBJ databases">
        <title>WGS of actinobacteria.</title>
        <authorList>
            <person name="Thawai C."/>
        </authorList>
    </citation>
    <scope>NUCLEOTIDE SEQUENCE</scope>
    <source>
        <strain evidence="1">AA8</strain>
    </source>
</reference>
<dbReference type="EMBL" id="JANIID010000043">
    <property type="protein sequence ID" value="MCQ8774394.1"/>
    <property type="molecule type" value="Genomic_DNA"/>
</dbReference>
<sequence length="48" mass="5535">MRTVWPWLEAARTEGRLERRSRVRLELCDRAWEVLAQAGGNVSALHGM</sequence>
<protein>
    <submittedName>
        <fullName evidence="1">Uncharacterized protein</fullName>
    </submittedName>
</protein>
<dbReference type="Proteomes" id="UP001142374">
    <property type="component" value="Unassembled WGS sequence"/>
</dbReference>
<dbReference type="RefSeq" id="WP_240977109.1">
    <property type="nucleotide sequence ID" value="NZ_JAATER010000994.1"/>
</dbReference>
<dbReference type="AlphaFoldDB" id="A0A9X2LN50"/>